<name>A0A6A6HUI3_9PLEO</name>
<protein>
    <submittedName>
        <fullName evidence="2">Uncharacterized protein</fullName>
    </submittedName>
</protein>
<sequence length="216" mass="24579">MVCRLQAEGVADSPQRRFSLRLVQYARCTIVLECRSSRRPRRHLTQSLPASRTLLDRLLDRFPLRPVLQTVETTAPHLLRTPSRSRASIILPATTTASPSTSYNRTEAPPYPAARRSIPYPTSHDDSFAEHYITRLPSRTPIHTSMGTQRAGSPPRRPIRRRRIPQTASCPISYASFEAHQKHSLSHSPSLATFDLALRDRRLRSCPRTVEAFHIR</sequence>
<dbReference type="EMBL" id="ML987212">
    <property type="protein sequence ID" value="KAF2241432.1"/>
    <property type="molecule type" value="Genomic_DNA"/>
</dbReference>
<proteinExistence type="predicted"/>
<feature type="region of interest" description="Disordered" evidence="1">
    <location>
        <begin position="140"/>
        <end position="164"/>
    </location>
</feature>
<accession>A0A6A6HUI3</accession>
<keyword evidence="3" id="KW-1185">Reference proteome</keyword>
<organism evidence="2 3">
    <name type="scientific">Trematosphaeria pertusa</name>
    <dbReference type="NCBI Taxonomy" id="390896"/>
    <lineage>
        <taxon>Eukaryota</taxon>
        <taxon>Fungi</taxon>
        <taxon>Dikarya</taxon>
        <taxon>Ascomycota</taxon>
        <taxon>Pezizomycotina</taxon>
        <taxon>Dothideomycetes</taxon>
        <taxon>Pleosporomycetidae</taxon>
        <taxon>Pleosporales</taxon>
        <taxon>Massarineae</taxon>
        <taxon>Trematosphaeriaceae</taxon>
        <taxon>Trematosphaeria</taxon>
    </lineage>
</organism>
<evidence type="ECO:0000256" key="1">
    <source>
        <dbReference type="SAM" id="MobiDB-lite"/>
    </source>
</evidence>
<feature type="region of interest" description="Disordered" evidence="1">
    <location>
        <begin position="96"/>
        <end position="118"/>
    </location>
</feature>
<reference evidence="2" key="1">
    <citation type="journal article" date="2020" name="Stud. Mycol.">
        <title>101 Dothideomycetes genomes: a test case for predicting lifestyles and emergence of pathogens.</title>
        <authorList>
            <person name="Haridas S."/>
            <person name="Albert R."/>
            <person name="Binder M."/>
            <person name="Bloem J."/>
            <person name="Labutti K."/>
            <person name="Salamov A."/>
            <person name="Andreopoulos B."/>
            <person name="Baker S."/>
            <person name="Barry K."/>
            <person name="Bills G."/>
            <person name="Bluhm B."/>
            <person name="Cannon C."/>
            <person name="Castanera R."/>
            <person name="Culley D."/>
            <person name="Daum C."/>
            <person name="Ezra D."/>
            <person name="Gonzalez J."/>
            <person name="Henrissat B."/>
            <person name="Kuo A."/>
            <person name="Liang C."/>
            <person name="Lipzen A."/>
            <person name="Lutzoni F."/>
            <person name="Magnuson J."/>
            <person name="Mondo S."/>
            <person name="Nolan M."/>
            <person name="Ohm R."/>
            <person name="Pangilinan J."/>
            <person name="Park H.-J."/>
            <person name="Ramirez L."/>
            <person name="Alfaro M."/>
            <person name="Sun H."/>
            <person name="Tritt A."/>
            <person name="Yoshinaga Y."/>
            <person name="Zwiers L.-H."/>
            <person name="Turgeon B."/>
            <person name="Goodwin S."/>
            <person name="Spatafora J."/>
            <person name="Crous P."/>
            <person name="Grigoriev I."/>
        </authorList>
    </citation>
    <scope>NUCLEOTIDE SEQUENCE</scope>
    <source>
        <strain evidence="2">CBS 122368</strain>
    </source>
</reference>
<dbReference type="GeneID" id="54573686"/>
<feature type="compositionally biased region" description="Polar residues" evidence="1">
    <location>
        <begin position="141"/>
        <end position="151"/>
    </location>
</feature>
<dbReference type="Proteomes" id="UP000800094">
    <property type="component" value="Unassembled WGS sequence"/>
</dbReference>
<gene>
    <name evidence="2" type="ORF">BU26DRAFT_178018</name>
</gene>
<dbReference type="RefSeq" id="XP_033676436.1">
    <property type="nucleotide sequence ID" value="XM_033820356.1"/>
</dbReference>
<evidence type="ECO:0000313" key="3">
    <source>
        <dbReference type="Proteomes" id="UP000800094"/>
    </source>
</evidence>
<dbReference type="AlphaFoldDB" id="A0A6A6HUI3"/>
<evidence type="ECO:0000313" key="2">
    <source>
        <dbReference type="EMBL" id="KAF2241432.1"/>
    </source>
</evidence>